<dbReference type="EMBL" id="CM047585">
    <property type="protein sequence ID" value="KAI9909874.1"/>
    <property type="molecule type" value="Genomic_DNA"/>
</dbReference>
<keyword evidence="2" id="KW-1185">Reference proteome</keyword>
<dbReference type="Proteomes" id="UP001163321">
    <property type="component" value="Chromosome 6"/>
</dbReference>
<name>A0ACC0VVD2_9STRA</name>
<proteinExistence type="predicted"/>
<sequence length="132" mass="14475">MVFSIALVAVLAAFASAQENSTMLGGWHPAQVTDDNKQLLTQALNGTSYSESVGNTRVCYSNVTSLQTQVVAGMNYWFTILGCIVDQSDGVCSQPTLESGRVENYEVKIFEQQWTNTLKVTSIKQVNRDTSK</sequence>
<evidence type="ECO:0000313" key="2">
    <source>
        <dbReference type="Proteomes" id="UP001163321"/>
    </source>
</evidence>
<organism evidence="1 2">
    <name type="scientific">Peronosclerospora sorghi</name>
    <dbReference type="NCBI Taxonomy" id="230839"/>
    <lineage>
        <taxon>Eukaryota</taxon>
        <taxon>Sar</taxon>
        <taxon>Stramenopiles</taxon>
        <taxon>Oomycota</taxon>
        <taxon>Peronosporomycetes</taxon>
        <taxon>Peronosporales</taxon>
        <taxon>Peronosporaceae</taxon>
        <taxon>Peronosclerospora</taxon>
    </lineage>
</organism>
<accession>A0ACC0VVD2</accession>
<gene>
    <name evidence="1" type="ORF">PsorP6_011000</name>
</gene>
<evidence type="ECO:0000313" key="1">
    <source>
        <dbReference type="EMBL" id="KAI9909874.1"/>
    </source>
</evidence>
<reference evidence="1 2" key="1">
    <citation type="journal article" date="2022" name="bioRxiv">
        <title>The genome of the oomycete Peronosclerospora sorghi, a cosmopolitan pathogen of maize and sorghum, is inflated with dispersed pseudogenes.</title>
        <authorList>
            <person name="Fletcher K."/>
            <person name="Martin F."/>
            <person name="Isakeit T."/>
            <person name="Cavanaugh K."/>
            <person name="Magill C."/>
            <person name="Michelmore R."/>
        </authorList>
    </citation>
    <scope>NUCLEOTIDE SEQUENCE [LARGE SCALE GENOMIC DNA]</scope>
    <source>
        <strain evidence="1">P6</strain>
    </source>
</reference>
<comment type="caution">
    <text evidence="1">The sequence shown here is derived from an EMBL/GenBank/DDBJ whole genome shotgun (WGS) entry which is preliminary data.</text>
</comment>
<protein>
    <submittedName>
        <fullName evidence="1">Uncharacterized protein</fullName>
    </submittedName>
</protein>